<feature type="region of interest" description="Disordered" evidence="1">
    <location>
        <begin position="870"/>
        <end position="900"/>
    </location>
</feature>
<accession>A0A078KN81</accession>
<sequence length="900" mass="101226">MPRSSLDIKTYVQRLLGDNLEPVSRKDQQLAYGYPTERKVYEDPIVEGKQVVVVTEGVQSVGQPNAIHEANNYIDNLAAAAKALIDKDNPKDKELRKKAIDNLAENFKKTIQDNIDPRKATGNLFKSKKQTVNKDFLDELDTAQEILSDYTQALGKLTGHKLKELDEAGHQLRSQNRATLIHRFQAPNAKEGEEQFIMYIPCGRYTKRQQTLMGKGESPNRDHDTTSHNRANLVLGNSSMARMVAGTRHADGTVTILHDSFTGPGARMPYSDFKSADSYKKLAIKAVTLINQEEIIQTLAQRQIDRMSNDELREKIPVEHLPARLPEDEKEARKTLIELYLASPDYQLSVTECYTQVVTAGQKVAAENQHEQFQYVREVMDAFDGTKVKVTIQTGEDSEAEAKVNYQARMGSWGVNWFRGKHNPLADNSITQEQNARFINQMTRDVLENLKQVKGELQDFDRIDALYRLLNNSKTREDEKAIAQLENGHLIPLRSLYRKALFEYFNEYSKGEENWNRDELDRLKGQVELYEGQIKIQERRIYRIHKRIDDRRKSDFLDNRDEILRVLGDLKQQIEPALTSEETSPELKAKLQHFYNTCAYLTHAQELYYKDTWYKDKNNFNLQALMASLAEELDYANTKGCKSNNDRGQRLAQKIVGNALWTKMSDSGLYTRQFLDRKRTHREEVSPIEALDRKLTTIQALHHTANTGVSGGKFEIDKAYFADNGLYGKVANLAKVKDMQPKNAITQNLDLKLGIGAALGLAAGAAVLALCLFPPVGLALATTALGIAGVTALAAVVTFLTILLLTAGVGVIQNIRHDKQIQASADKGLEMAESTLANAHSSNNDRLHQLLGVDHVGSDAHPDNEHRKIVSKDQTEHGVSLGYSDGDEDQAHKGISLSQS</sequence>
<dbReference type="EMBL" id="CCSB01000001">
    <property type="protein sequence ID" value="CDZ75815.1"/>
    <property type="molecule type" value="Genomic_DNA"/>
</dbReference>
<proteinExistence type="predicted"/>
<gene>
    <name evidence="3" type="ORF">BN59_00074</name>
</gene>
<organism evidence="3 4">
    <name type="scientific">Legionella massiliensis</name>
    <dbReference type="NCBI Taxonomy" id="1034943"/>
    <lineage>
        <taxon>Bacteria</taxon>
        <taxon>Pseudomonadati</taxon>
        <taxon>Pseudomonadota</taxon>
        <taxon>Gammaproteobacteria</taxon>
        <taxon>Legionellales</taxon>
        <taxon>Legionellaceae</taxon>
        <taxon>Legionella</taxon>
    </lineage>
</organism>
<keyword evidence="2" id="KW-0472">Membrane</keyword>
<evidence type="ECO:0000256" key="2">
    <source>
        <dbReference type="SAM" id="Phobius"/>
    </source>
</evidence>
<feature type="transmembrane region" description="Helical" evidence="2">
    <location>
        <begin position="753"/>
        <end position="773"/>
    </location>
</feature>
<protein>
    <submittedName>
        <fullName evidence="3">Uncharacterized protein</fullName>
    </submittedName>
</protein>
<name>A0A078KN81_9GAMM</name>
<keyword evidence="2" id="KW-0812">Transmembrane</keyword>
<keyword evidence="4" id="KW-1185">Reference proteome</keyword>
<dbReference type="STRING" id="1034943.BN59_00074"/>
<evidence type="ECO:0000256" key="1">
    <source>
        <dbReference type="SAM" id="MobiDB-lite"/>
    </source>
</evidence>
<evidence type="ECO:0000313" key="4">
    <source>
        <dbReference type="Proteomes" id="UP000044071"/>
    </source>
</evidence>
<evidence type="ECO:0000313" key="3">
    <source>
        <dbReference type="EMBL" id="CDZ75815.1"/>
    </source>
</evidence>
<dbReference type="eggNOG" id="ENOG5032CWZ">
    <property type="taxonomic scope" value="Bacteria"/>
</dbReference>
<reference evidence="3 4" key="1">
    <citation type="submission" date="2014-06" db="EMBL/GenBank/DDBJ databases">
        <authorList>
            <person name="Urmite Genomes Urmite Genomes"/>
        </authorList>
    </citation>
    <scope>NUCLEOTIDE SEQUENCE [LARGE SCALE GENOMIC DNA]</scope>
</reference>
<keyword evidence="2" id="KW-1133">Transmembrane helix</keyword>
<dbReference type="InterPro" id="IPR048705">
    <property type="entry name" value="SidF"/>
</dbReference>
<dbReference type="Proteomes" id="UP000044071">
    <property type="component" value="Unassembled WGS sequence"/>
</dbReference>
<dbReference type="OrthoDB" id="5648781at2"/>
<dbReference type="AlphaFoldDB" id="A0A078KN81"/>
<dbReference type="RefSeq" id="WP_052403057.1">
    <property type="nucleotide sequence ID" value="NZ_CCVW01000001.1"/>
</dbReference>
<feature type="transmembrane region" description="Helical" evidence="2">
    <location>
        <begin position="785"/>
        <end position="812"/>
    </location>
</feature>
<dbReference type="Pfam" id="PF20988">
    <property type="entry name" value="SidF"/>
    <property type="match status" value="1"/>
</dbReference>